<reference evidence="8" key="2">
    <citation type="submission" date="2020-11" db="EMBL/GenBank/DDBJ databases">
        <authorList>
            <person name="McCartney M.A."/>
            <person name="Auch B."/>
            <person name="Kono T."/>
            <person name="Mallez S."/>
            <person name="Becker A."/>
            <person name="Gohl D.M."/>
            <person name="Silverstein K.A.T."/>
            <person name="Koren S."/>
            <person name="Bechman K.B."/>
            <person name="Herman A."/>
            <person name="Abrahante J.E."/>
            <person name="Garbe J."/>
        </authorList>
    </citation>
    <scope>NUCLEOTIDE SEQUENCE</scope>
    <source>
        <strain evidence="8">Duluth1</strain>
        <tissue evidence="8">Whole animal</tissue>
    </source>
</reference>
<proteinExistence type="predicted"/>
<dbReference type="InterPro" id="IPR038050">
    <property type="entry name" value="Neuro_actylchol_rec"/>
</dbReference>
<dbReference type="InterPro" id="IPR006202">
    <property type="entry name" value="Neur_chan_lig-bd"/>
</dbReference>
<accession>A0A9D4F082</accession>
<dbReference type="Gene3D" id="2.70.170.10">
    <property type="entry name" value="Neurotransmitter-gated ion-channel ligand-binding domain"/>
    <property type="match status" value="1"/>
</dbReference>
<feature type="transmembrane region" description="Helical" evidence="5">
    <location>
        <begin position="117"/>
        <end position="138"/>
    </location>
</feature>
<feature type="transmembrane region" description="Helical" evidence="5">
    <location>
        <begin position="243"/>
        <end position="262"/>
    </location>
</feature>
<dbReference type="GO" id="GO:0004888">
    <property type="term" value="F:transmembrane signaling receptor activity"/>
    <property type="evidence" value="ECO:0007669"/>
    <property type="project" value="InterPro"/>
</dbReference>
<evidence type="ECO:0000256" key="5">
    <source>
        <dbReference type="SAM" id="Phobius"/>
    </source>
</evidence>
<dbReference type="InterPro" id="IPR036734">
    <property type="entry name" value="Neur_chan_lig-bd_sf"/>
</dbReference>
<dbReference type="GO" id="GO:0016020">
    <property type="term" value="C:membrane"/>
    <property type="evidence" value="ECO:0007669"/>
    <property type="project" value="UniProtKB-SubCell"/>
</dbReference>
<sequence>MQVLRSSCDVDIRYIPFDVQTCSLIFTARGYLKSAVHLDSKLTDYINLYEYTPNSMWDIQSTAARNVNTTDLSEVLFEIKLKRKPAFYIINIIVPIVLLSFLNIFAFVLPIMSGERVSFSVTVFLSLAVFQTIVASSLPKNSDSVSLLSVYLTLMTVLSTLTVVLCILEAQLATRNTTEHPIGNGFLTIYKLANNLKCKTRRRAQMHKELSEEGIKNAVNVEVIAARRFRDVNWIDIVDSMDVLLFTLFTTFNILSAVVIFATEV</sequence>
<keyword evidence="9" id="KW-1185">Reference proteome</keyword>
<evidence type="ECO:0000259" key="7">
    <source>
        <dbReference type="Pfam" id="PF02932"/>
    </source>
</evidence>
<evidence type="ECO:0000256" key="2">
    <source>
        <dbReference type="ARBA" id="ARBA00022692"/>
    </source>
</evidence>
<comment type="subcellular location">
    <subcellularLocation>
        <location evidence="1">Membrane</location>
        <topology evidence="1">Multi-pass membrane protein</topology>
    </subcellularLocation>
</comment>
<dbReference type="PRINTS" id="PR00252">
    <property type="entry name" value="NRIONCHANNEL"/>
</dbReference>
<feature type="transmembrane region" description="Helical" evidence="5">
    <location>
        <begin position="150"/>
        <end position="170"/>
    </location>
</feature>
<gene>
    <name evidence="8" type="ORF">DPMN_167360</name>
</gene>
<evidence type="ECO:0000313" key="9">
    <source>
        <dbReference type="Proteomes" id="UP000828390"/>
    </source>
</evidence>
<evidence type="ECO:0000259" key="6">
    <source>
        <dbReference type="Pfam" id="PF02931"/>
    </source>
</evidence>
<dbReference type="AlphaFoldDB" id="A0A9D4F082"/>
<reference evidence="8" key="1">
    <citation type="journal article" date="2019" name="bioRxiv">
        <title>The Genome of the Zebra Mussel, Dreissena polymorpha: A Resource for Invasive Species Research.</title>
        <authorList>
            <person name="McCartney M.A."/>
            <person name="Auch B."/>
            <person name="Kono T."/>
            <person name="Mallez S."/>
            <person name="Zhang Y."/>
            <person name="Obille A."/>
            <person name="Becker A."/>
            <person name="Abrahante J.E."/>
            <person name="Garbe J."/>
            <person name="Badalamenti J.P."/>
            <person name="Herman A."/>
            <person name="Mangelson H."/>
            <person name="Liachko I."/>
            <person name="Sullivan S."/>
            <person name="Sone E.D."/>
            <person name="Koren S."/>
            <person name="Silverstein K.A.T."/>
            <person name="Beckman K.B."/>
            <person name="Gohl D.M."/>
        </authorList>
    </citation>
    <scope>NUCLEOTIDE SEQUENCE</scope>
    <source>
        <strain evidence="8">Duluth1</strain>
        <tissue evidence="8">Whole animal</tissue>
    </source>
</reference>
<feature type="domain" description="Neurotransmitter-gated ion-channel transmembrane" evidence="7">
    <location>
        <begin position="92"/>
        <end position="185"/>
    </location>
</feature>
<dbReference type="SUPFAM" id="SSF90112">
    <property type="entry name" value="Neurotransmitter-gated ion-channel transmembrane pore"/>
    <property type="match status" value="1"/>
</dbReference>
<evidence type="ECO:0000313" key="8">
    <source>
        <dbReference type="EMBL" id="KAH3789188.1"/>
    </source>
</evidence>
<dbReference type="Pfam" id="PF02932">
    <property type="entry name" value="Neur_chan_memb"/>
    <property type="match status" value="1"/>
</dbReference>
<dbReference type="Proteomes" id="UP000828390">
    <property type="component" value="Unassembled WGS sequence"/>
</dbReference>
<dbReference type="InterPro" id="IPR006029">
    <property type="entry name" value="Neurotrans-gated_channel_TM"/>
</dbReference>
<dbReference type="PANTHER" id="PTHR18945">
    <property type="entry name" value="NEUROTRANSMITTER GATED ION CHANNEL"/>
    <property type="match status" value="1"/>
</dbReference>
<keyword evidence="4 5" id="KW-0472">Membrane</keyword>
<dbReference type="Gene3D" id="1.20.58.390">
    <property type="entry name" value="Neurotransmitter-gated ion-channel transmembrane domain"/>
    <property type="match status" value="1"/>
</dbReference>
<dbReference type="InterPro" id="IPR036719">
    <property type="entry name" value="Neuro-gated_channel_TM_sf"/>
</dbReference>
<organism evidence="8 9">
    <name type="scientific">Dreissena polymorpha</name>
    <name type="common">Zebra mussel</name>
    <name type="synonym">Mytilus polymorpha</name>
    <dbReference type="NCBI Taxonomy" id="45954"/>
    <lineage>
        <taxon>Eukaryota</taxon>
        <taxon>Metazoa</taxon>
        <taxon>Spiralia</taxon>
        <taxon>Lophotrochozoa</taxon>
        <taxon>Mollusca</taxon>
        <taxon>Bivalvia</taxon>
        <taxon>Autobranchia</taxon>
        <taxon>Heteroconchia</taxon>
        <taxon>Euheterodonta</taxon>
        <taxon>Imparidentia</taxon>
        <taxon>Neoheterodontei</taxon>
        <taxon>Myida</taxon>
        <taxon>Dreissenoidea</taxon>
        <taxon>Dreissenidae</taxon>
        <taxon>Dreissena</taxon>
    </lineage>
</organism>
<dbReference type="CDD" id="cd19051">
    <property type="entry name" value="LGIC_TM_cation"/>
    <property type="match status" value="1"/>
</dbReference>
<dbReference type="InterPro" id="IPR006201">
    <property type="entry name" value="Neur_channel"/>
</dbReference>
<comment type="caution">
    <text evidence="8">The sequence shown here is derived from an EMBL/GenBank/DDBJ whole genome shotgun (WGS) entry which is preliminary data.</text>
</comment>
<name>A0A9D4F082_DREPO</name>
<feature type="transmembrane region" description="Helical" evidence="5">
    <location>
        <begin position="86"/>
        <end position="111"/>
    </location>
</feature>
<protein>
    <submittedName>
        <fullName evidence="8">Uncharacterized protein</fullName>
    </submittedName>
</protein>
<feature type="domain" description="Neurotransmitter-gated ion-channel ligand-binding" evidence="6">
    <location>
        <begin position="4"/>
        <end position="85"/>
    </location>
</feature>
<evidence type="ECO:0000256" key="3">
    <source>
        <dbReference type="ARBA" id="ARBA00022989"/>
    </source>
</evidence>
<keyword evidence="3 5" id="KW-1133">Transmembrane helix</keyword>
<evidence type="ECO:0000256" key="4">
    <source>
        <dbReference type="ARBA" id="ARBA00023136"/>
    </source>
</evidence>
<dbReference type="Pfam" id="PF02931">
    <property type="entry name" value="Neur_chan_LBD"/>
    <property type="match status" value="1"/>
</dbReference>
<evidence type="ECO:0000256" key="1">
    <source>
        <dbReference type="ARBA" id="ARBA00004141"/>
    </source>
</evidence>
<keyword evidence="2 5" id="KW-0812">Transmembrane</keyword>
<dbReference type="EMBL" id="JAIWYP010000008">
    <property type="protein sequence ID" value="KAH3789188.1"/>
    <property type="molecule type" value="Genomic_DNA"/>
</dbReference>
<dbReference type="GO" id="GO:0005230">
    <property type="term" value="F:extracellular ligand-gated monoatomic ion channel activity"/>
    <property type="evidence" value="ECO:0007669"/>
    <property type="project" value="InterPro"/>
</dbReference>
<dbReference type="SUPFAM" id="SSF63712">
    <property type="entry name" value="Nicotinic receptor ligand binding domain-like"/>
    <property type="match status" value="1"/>
</dbReference>